<dbReference type="InterPro" id="IPR056948">
    <property type="entry name" value="PNGaseA_N"/>
</dbReference>
<dbReference type="Pfam" id="PF25156">
    <property type="entry name" value="PNGase_A_C"/>
    <property type="match status" value="1"/>
</dbReference>
<dbReference type="OrthoDB" id="339900at2759"/>
<dbReference type="EMBL" id="CM000881">
    <property type="protein sequence ID" value="KQK03248.1"/>
    <property type="molecule type" value="Genomic_DNA"/>
</dbReference>
<proteinExistence type="predicted"/>
<accession>A0A0Q3FUY5</accession>
<protein>
    <recommendedName>
        <fullName evidence="1">Peptide N-acetyl-beta-D-glucosaminyl asparaginase amidase A N-terminal domain-containing protein</fullName>
    </recommendedName>
</protein>
<name>A0A0Q3FUY5_BRADI</name>
<reference evidence="3" key="3">
    <citation type="submission" date="2018-08" db="UniProtKB">
        <authorList>
            <consortium name="EnsemblPlants"/>
        </authorList>
    </citation>
    <scope>IDENTIFICATION</scope>
    <source>
        <strain evidence="3">cv. Bd21</strain>
    </source>
</reference>
<dbReference type="InterPro" id="IPR021102">
    <property type="entry name" value="PNGase_A"/>
</dbReference>
<dbReference type="PANTHER" id="PTHR31104">
    <property type="entry name" value="PEPTIDE-N4-(N-ACETYL-BETA-GLUCOSAMINYL)ASPARAGINE AMIDASE A PROTEIN"/>
    <property type="match status" value="1"/>
</dbReference>
<gene>
    <name evidence="2" type="ORF">BRADI_2g06570v3</name>
</gene>
<evidence type="ECO:0000259" key="1">
    <source>
        <dbReference type="Pfam" id="PF12222"/>
    </source>
</evidence>
<keyword evidence="4" id="KW-1185">Reference proteome</keyword>
<reference evidence="2" key="2">
    <citation type="submission" date="2017-06" db="EMBL/GenBank/DDBJ databases">
        <title>WGS assembly of Brachypodium distachyon.</title>
        <authorList>
            <consortium name="The International Brachypodium Initiative"/>
            <person name="Lucas S."/>
            <person name="Harmon-Smith M."/>
            <person name="Lail K."/>
            <person name="Tice H."/>
            <person name="Grimwood J."/>
            <person name="Bruce D."/>
            <person name="Barry K."/>
            <person name="Shu S."/>
            <person name="Lindquist E."/>
            <person name="Wang M."/>
            <person name="Pitluck S."/>
            <person name="Vogel J.P."/>
            <person name="Garvin D.F."/>
            <person name="Mockler T.C."/>
            <person name="Schmutz J."/>
            <person name="Rokhsar D."/>
            <person name="Bevan M.W."/>
        </authorList>
    </citation>
    <scope>NUCLEOTIDE SEQUENCE</scope>
    <source>
        <strain evidence="2">Bd21</strain>
    </source>
</reference>
<dbReference type="Proteomes" id="UP000008810">
    <property type="component" value="Chromosome 2"/>
</dbReference>
<dbReference type="ExpressionAtlas" id="A0A0Q3FUY5">
    <property type="expression patterns" value="baseline"/>
</dbReference>
<feature type="domain" description="Peptide N-acetyl-beta-D-glucosaminyl asparaginase amidase A N-terminal" evidence="1">
    <location>
        <begin position="90"/>
        <end position="419"/>
    </location>
</feature>
<dbReference type="InParanoid" id="A0A0Q3FUY5"/>
<organism evidence="2">
    <name type="scientific">Brachypodium distachyon</name>
    <name type="common">Purple false brome</name>
    <name type="synonym">Trachynia distachya</name>
    <dbReference type="NCBI Taxonomy" id="15368"/>
    <lineage>
        <taxon>Eukaryota</taxon>
        <taxon>Viridiplantae</taxon>
        <taxon>Streptophyta</taxon>
        <taxon>Embryophyta</taxon>
        <taxon>Tracheophyta</taxon>
        <taxon>Spermatophyta</taxon>
        <taxon>Magnoliopsida</taxon>
        <taxon>Liliopsida</taxon>
        <taxon>Poales</taxon>
        <taxon>Poaceae</taxon>
        <taxon>BOP clade</taxon>
        <taxon>Pooideae</taxon>
        <taxon>Stipodae</taxon>
        <taxon>Brachypodieae</taxon>
        <taxon>Brachypodium</taxon>
    </lineage>
</organism>
<evidence type="ECO:0000313" key="2">
    <source>
        <dbReference type="EMBL" id="KQK03248.1"/>
    </source>
</evidence>
<sequence length="625" mass="68506">MCVMSAASHCLNPRCFQQLHPPLLSQQSSSSRPAMASPTTCSCLLFLLALLLPLGAVPVPLKHRFPPLDLASSFNASEPPTTFFEVDRPIRPPRGSAGPCSALLLSGSFGYTYGQPPSTAAYALPECLAAARAGGGSIALAVLEWSAECRGRQFDRIFGVWLSGAELLRSCTAEPRPNGILWSVSRDVTRYAALLSEPGEIAVYLGNIVDGTYTGVYHANLTLHLYFHSAPPRPQQQQQHADLILPISRSLPLNDGQWFAIQDSTDVQSKKLAIPSNTYKAVLEVFISFHSNDEFWYTNPPNEYIEANNIYSVPGNGAFREVVVKVDQDVVGAIWPFTVIYTGGVNPLLWRPITGVGSFDLPTYDIDITPFLGKLLDGKEHDFWFGVTNALDVWYIDANLHLWLDQNSSKTSGSLVSYDVPALALNVDSVFRGLDGRFVTSASRNVSATGWVESSHGKIMTTFYQRFSYRNSNVYSKNGRVQVVNQNIDANSGVFATNGTVLLSEEVHQVFPLYVFSGTSDEVDDEYSQISVVKLGINEQRISGGIHGFSNSSLQDAQSGRGSMRVKKNLVIAGLGETHQVYKYIGTDGCYFRDVSSKNCSVIFDHSDDSCLKGSRHDWLGFSSM</sequence>
<evidence type="ECO:0000313" key="4">
    <source>
        <dbReference type="Proteomes" id="UP000008810"/>
    </source>
</evidence>
<dbReference type="Pfam" id="PF12222">
    <property type="entry name" value="PNGaseA"/>
    <property type="match status" value="1"/>
</dbReference>
<dbReference type="EnsemblPlants" id="KQK03248">
    <property type="protein sequence ID" value="KQK03248"/>
    <property type="gene ID" value="BRADI_2g06570v3"/>
</dbReference>
<evidence type="ECO:0000313" key="3">
    <source>
        <dbReference type="EnsemblPlants" id="KQK03248"/>
    </source>
</evidence>
<reference evidence="2 3" key="1">
    <citation type="journal article" date="2010" name="Nature">
        <title>Genome sequencing and analysis of the model grass Brachypodium distachyon.</title>
        <authorList>
            <consortium name="International Brachypodium Initiative"/>
        </authorList>
    </citation>
    <scope>NUCLEOTIDE SEQUENCE [LARGE SCALE GENOMIC DNA]</scope>
    <source>
        <strain evidence="2 3">Bd21</strain>
    </source>
</reference>
<dbReference type="Gramene" id="KQK03248">
    <property type="protein sequence ID" value="KQK03248"/>
    <property type="gene ID" value="BRADI_2g06570v3"/>
</dbReference>
<dbReference type="AlphaFoldDB" id="A0A0Q3FUY5"/>